<gene>
    <name evidence="2" type="ORF">AMJ74_01635</name>
</gene>
<dbReference type="GO" id="GO:0005829">
    <property type="term" value="C:cytosol"/>
    <property type="evidence" value="ECO:0007669"/>
    <property type="project" value="TreeGrafter"/>
</dbReference>
<dbReference type="PANTHER" id="PTHR43421">
    <property type="entry name" value="METALLOPROTEASE PMBA"/>
    <property type="match status" value="1"/>
</dbReference>
<dbReference type="PANTHER" id="PTHR43421:SF1">
    <property type="entry name" value="METALLOPROTEASE PMBA"/>
    <property type="match status" value="1"/>
</dbReference>
<proteinExistence type="predicted"/>
<dbReference type="InterPro" id="IPR036059">
    <property type="entry name" value="TldD/PmbA_sf"/>
</dbReference>
<dbReference type="AlphaFoldDB" id="A0A0S8K1T0"/>
<dbReference type="GO" id="GO:0008237">
    <property type="term" value="F:metallopeptidase activity"/>
    <property type="evidence" value="ECO:0007669"/>
    <property type="project" value="InterPro"/>
</dbReference>
<dbReference type="Proteomes" id="UP000050975">
    <property type="component" value="Unassembled WGS sequence"/>
</dbReference>
<accession>A0A0S8K1T0</accession>
<organism evidence="2 3">
    <name type="scientific">candidate division WOR_3 bacterium SM1_77</name>
    <dbReference type="NCBI Taxonomy" id="1703778"/>
    <lineage>
        <taxon>Bacteria</taxon>
        <taxon>Bacteria division WOR-3</taxon>
    </lineage>
</organism>
<evidence type="ECO:0000313" key="3">
    <source>
        <dbReference type="Proteomes" id="UP000050975"/>
    </source>
</evidence>
<comment type="caution">
    <text evidence="2">The sequence shown here is derived from an EMBL/GenBank/DDBJ whole genome shotgun (WGS) entry which is preliminary data.</text>
</comment>
<feature type="domain" description="Metalloprotease TldD/E C-terminal" evidence="1">
    <location>
        <begin position="219"/>
        <end position="420"/>
    </location>
</feature>
<dbReference type="EMBL" id="LJVE01000016">
    <property type="protein sequence ID" value="KPL15356.1"/>
    <property type="molecule type" value="Genomic_DNA"/>
</dbReference>
<evidence type="ECO:0000313" key="2">
    <source>
        <dbReference type="EMBL" id="KPL15356.1"/>
    </source>
</evidence>
<dbReference type="InterPro" id="IPR047657">
    <property type="entry name" value="PmbA"/>
</dbReference>
<sequence length="422" mass="48188">MKNITTEIQNFGFDDYKVIEIDSREHQLYLLRDRLESRRTVETHYYEITVYLNHNKQTEKLQGEYTFVYKPDTDLKVYLEQAKIACALIQNRRYSLVDSTIPSEVKVMDPRLHDPLKTGQLLTDTIHKHSKATNIHLSSAEFYLKKSVVTLSTSTGVEVTKEKGLIELEASLLGKKGNREQELNFHIQRRSVDDLHLEKQLREFGEHTRNMLQVQVPKSGKATVVFPVADIYKLLSPIIFHSSGRAKDKAISRFKLKEKVIEAGSNTFTLKSSGLLPYGLYSDPFDEDGIPGQDHTIIDRGVFEKYWTTKRYADYLRIEPTGVFKNLVIEPAIEIAFDDNDYYEIVQFSDLSPDPITGDFVAEIRLGYHVKNDKKTPIKGGSVSGNVFEALKSVYFTDKSIFEGDYLGPKILALKDLSISGQ</sequence>
<protein>
    <recommendedName>
        <fullName evidence="1">Metalloprotease TldD/E C-terminal domain-containing protein</fullName>
    </recommendedName>
</protein>
<name>A0A0S8K1T0_UNCW3</name>
<dbReference type="SUPFAM" id="SSF111283">
    <property type="entry name" value="Putative modulator of DNA gyrase, PmbA/TldD"/>
    <property type="match status" value="1"/>
</dbReference>
<dbReference type="InterPro" id="IPR045569">
    <property type="entry name" value="Metalloprtase-TldD/E_C"/>
</dbReference>
<evidence type="ECO:0000259" key="1">
    <source>
        <dbReference type="Pfam" id="PF19289"/>
    </source>
</evidence>
<dbReference type="GO" id="GO:0006508">
    <property type="term" value="P:proteolysis"/>
    <property type="evidence" value="ECO:0007669"/>
    <property type="project" value="InterPro"/>
</dbReference>
<dbReference type="Pfam" id="PF19289">
    <property type="entry name" value="PmbA_TldD_3rd"/>
    <property type="match status" value="1"/>
</dbReference>
<reference evidence="2 3" key="1">
    <citation type="journal article" date="2015" name="Microbiome">
        <title>Genomic resolution of linkages in carbon, nitrogen, and sulfur cycling among widespread estuary sediment bacteria.</title>
        <authorList>
            <person name="Baker B.J."/>
            <person name="Lazar C.S."/>
            <person name="Teske A.P."/>
            <person name="Dick G.J."/>
        </authorList>
    </citation>
    <scope>NUCLEOTIDE SEQUENCE [LARGE SCALE GENOMIC DNA]</scope>
    <source>
        <strain evidence="2">SM1_77</strain>
    </source>
</reference>